<evidence type="ECO:0000313" key="1">
    <source>
        <dbReference type="EMBL" id="UUI01001.1"/>
    </source>
</evidence>
<dbReference type="Proteomes" id="UP001059773">
    <property type="component" value="Chromosome"/>
</dbReference>
<dbReference type="EMBL" id="CP101914">
    <property type="protein sequence ID" value="UUI01001.1"/>
    <property type="molecule type" value="Genomic_DNA"/>
</dbReference>
<organism evidence="1 2">
    <name type="scientific">Oceanobacillus jeddahense</name>
    <dbReference type="NCBI Taxonomy" id="1462527"/>
    <lineage>
        <taxon>Bacteria</taxon>
        <taxon>Bacillati</taxon>
        <taxon>Bacillota</taxon>
        <taxon>Bacilli</taxon>
        <taxon>Bacillales</taxon>
        <taxon>Bacillaceae</taxon>
        <taxon>Oceanobacillus</taxon>
    </lineage>
</organism>
<evidence type="ECO:0000313" key="2">
    <source>
        <dbReference type="Proteomes" id="UP001059773"/>
    </source>
</evidence>
<keyword evidence="2" id="KW-1185">Reference proteome</keyword>
<proteinExistence type="predicted"/>
<accession>A0ABY5JPJ3</accession>
<gene>
    <name evidence="1" type="ORF">NP439_13030</name>
</gene>
<dbReference type="RefSeq" id="WP_256706422.1">
    <property type="nucleotide sequence ID" value="NZ_CP101914.1"/>
</dbReference>
<name>A0ABY5JPJ3_9BACI</name>
<sequence>MMNKKIYKNLESDFKHKLDRELTKAEKEFFKWIAEKHVSEEGKKNPFIK</sequence>
<reference evidence="1" key="1">
    <citation type="submission" date="2022-07" db="EMBL/GenBank/DDBJ databases">
        <title>FELIX.</title>
        <authorList>
            <person name="Wan K.H."/>
            <person name="Park S."/>
            <person name="Lawrence Q."/>
            <person name="Eichenberger J.P."/>
            <person name="Booth B.W."/>
            <person name="Piaggio A.J."/>
            <person name="Chandler J.C."/>
            <person name="Franklin A.B."/>
            <person name="Celniker S.E."/>
        </authorList>
    </citation>
    <scope>NUCLEOTIDE SEQUENCE</scope>
    <source>
        <strain evidence="1">QA-1986 374</strain>
    </source>
</reference>
<protein>
    <submittedName>
        <fullName evidence="1">Uncharacterized protein</fullName>
    </submittedName>
</protein>